<gene>
    <name evidence="2" type="ORF">MKK02DRAFT_29003</name>
</gene>
<organism evidence="2 3">
    <name type="scientific">Dioszegia hungarica</name>
    <dbReference type="NCBI Taxonomy" id="4972"/>
    <lineage>
        <taxon>Eukaryota</taxon>
        <taxon>Fungi</taxon>
        <taxon>Dikarya</taxon>
        <taxon>Basidiomycota</taxon>
        <taxon>Agaricomycotina</taxon>
        <taxon>Tremellomycetes</taxon>
        <taxon>Tremellales</taxon>
        <taxon>Bulleribasidiaceae</taxon>
        <taxon>Dioszegia</taxon>
    </lineage>
</organism>
<dbReference type="Proteomes" id="UP001164286">
    <property type="component" value="Unassembled WGS sequence"/>
</dbReference>
<evidence type="ECO:0000313" key="3">
    <source>
        <dbReference type="Proteomes" id="UP001164286"/>
    </source>
</evidence>
<evidence type="ECO:0000256" key="1">
    <source>
        <dbReference type="SAM" id="MobiDB-lite"/>
    </source>
</evidence>
<dbReference type="RefSeq" id="XP_052943150.1">
    <property type="nucleotide sequence ID" value="XM_053087685.1"/>
</dbReference>
<feature type="compositionally biased region" description="Basic and acidic residues" evidence="1">
    <location>
        <begin position="247"/>
        <end position="257"/>
    </location>
</feature>
<proteinExistence type="predicted"/>
<feature type="region of interest" description="Disordered" evidence="1">
    <location>
        <begin position="217"/>
        <end position="278"/>
    </location>
</feature>
<evidence type="ECO:0000313" key="2">
    <source>
        <dbReference type="EMBL" id="KAI9633373.1"/>
    </source>
</evidence>
<accession>A0AA38LSH8</accession>
<reference evidence="2" key="1">
    <citation type="journal article" date="2022" name="G3 (Bethesda)">
        <title>High quality genome of the basidiomycete yeast Dioszegia hungarica PDD-24b-2 isolated from cloud water.</title>
        <authorList>
            <person name="Jarrige D."/>
            <person name="Haridas S."/>
            <person name="Bleykasten-Grosshans C."/>
            <person name="Joly M."/>
            <person name="Nadalig T."/>
            <person name="Sancelme M."/>
            <person name="Vuilleumier S."/>
            <person name="Grigoriev I.V."/>
            <person name="Amato P."/>
            <person name="Bringel F."/>
        </authorList>
    </citation>
    <scope>NUCLEOTIDE SEQUENCE</scope>
    <source>
        <strain evidence="2">PDD-24b-2</strain>
    </source>
</reference>
<feature type="compositionally biased region" description="Low complexity" evidence="1">
    <location>
        <begin position="217"/>
        <end position="229"/>
    </location>
</feature>
<sequence length="291" mass="31890">MTGLPSLTITASAVTPHSLQVRPAILSLCQSIPLPSQLVCLHPPRAIRTMRYSSGGYDIEAWIERLDGSERFPEHRETHKLAVESGKADGLREAFLECEEGAKRQADLAFTSMPKTDEEDQVQIRGAAVDQLCKIEMYIQQGICHIGLIGDGCHSSRHWVQTHDVEPSIRERYPGGLTSTSNPCAAYQADVCRFQWRYHTRAKLAIMGIIEEEEALPASPAQAPGASPSNGTAAKRERSSDEEDDKIEVVKRVKTEKTGLGSRSAPIPVSELDPPKRGIRARAGVIDLTGE</sequence>
<name>A0AA38LSH8_9TREE</name>
<comment type="caution">
    <text evidence="2">The sequence shown here is derived from an EMBL/GenBank/DDBJ whole genome shotgun (WGS) entry which is preliminary data.</text>
</comment>
<dbReference type="GeneID" id="77726890"/>
<protein>
    <submittedName>
        <fullName evidence="2">Uncharacterized protein</fullName>
    </submittedName>
</protein>
<dbReference type="AlphaFoldDB" id="A0AA38LSH8"/>
<keyword evidence="3" id="KW-1185">Reference proteome</keyword>
<dbReference type="EMBL" id="JAKWFO010000010">
    <property type="protein sequence ID" value="KAI9633373.1"/>
    <property type="molecule type" value="Genomic_DNA"/>
</dbReference>